<dbReference type="Proteomes" id="UP000095401">
    <property type="component" value="Chromosome"/>
</dbReference>
<feature type="signal peptide" evidence="1">
    <location>
        <begin position="1"/>
        <end position="24"/>
    </location>
</feature>
<dbReference type="SUPFAM" id="SSF52833">
    <property type="entry name" value="Thioredoxin-like"/>
    <property type="match status" value="1"/>
</dbReference>
<gene>
    <name evidence="2" type="ORF">BI364_00075</name>
</gene>
<keyword evidence="1" id="KW-0732">Signal</keyword>
<evidence type="ECO:0008006" key="4">
    <source>
        <dbReference type="Google" id="ProtNLM"/>
    </source>
</evidence>
<feature type="chain" id="PRO_5009108411" description="Thioredoxin-like fold domain-containing protein" evidence="1">
    <location>
        <begin position="25"/>
        <end position="170"/>
    </location>
</feature>
<reference evidence="3" key="1">
    <citation type="submission" date="2016-09" db="EMBL/GenBank/DDBJ databases">
        <title>Acidihalobacter prosperus F5.</title>
        <authorList>
            <person name="Khaleque H.N."/>
            <person name="Ramsay J.P."/>
            <person name="Kaksonen A.H."/>
            <person name="Boxall N.J."/>
            <person name="Watkin E.L.J."/>
        </authorList>
    </citation>
    <scope>NUCLEOTIDE SEQUENCE [LARGE SCALE GENOMIC DNA]</scope>
    <source>
        <strain evidence="3">F5</strain>
    </source>
</reference>
<dbReference type="Pfam" id="PF13899">
    <property type="entry name" value="Thioredoxin_7"/>
    <property type="match status" value="1"/>
</dbReference>
<evidence type="ECO:0000256" key="1">
    <source>
        <dbReference type="SAM" id="SignalP"/>
    </source>
</evidence>
<dbReference type="InterPro" id="IPR036249">
    <property type="entry name" value="Thioredoxin-like_sf"/>
</dbReference>
<evidence type="ECO:0000313" key="2">
    <source>
        <dbReference type="EMBL" id="AOU99423.1"/>
    </source>
</evidence>
<evidence type="ECO:0000313" key="3">
    <source>
        <dbReference type="Proteomes" id="UP000095401"/>
    </source>
</evidence>
<organism evidence="2 3">
    <name type="scientific">Acidihalobacter yilgarnensis</name>
    <dbReference type="NCBI Taxonomy" id="2819280"/>
    <lineage>
        <taxon>Bacteria</taxon>
        <taxon>Pseudomonadati</taxon>
        <taxon>Pseudomonadota</taxon>
        <taxon>Gammaproteobacteria</taxon>
        <taxon>Chromatiales</taxon>
        <taxon>Ectothiorhodospiraceae</taxon>
        <taxon>Acidihalobacter</taxon>
    </lineage>
</organism>
<dbReference type="AlphaFoldDB" id="A0A1D8ISM6"/>
<proteinExistence type="predicted"/>
<dbReference type="EMBL" id="CP017415">
    <property type="protein sequence ID" value="AOU99423.1"/>
    <property type="molecule type" value="Genomic_DNA"/>
</dbReference>
<keyword evidence="3" id="KW-1185">Reference proteome</keyword>
<accession>A0A1D8ISM6</accession>
<dbReference type="KEGG" id="aprs:BI364_00075"/>
<dbReference type="Gene3D" id="3.40.30.10">
    <property type="entry name" value="Glutaredoxin"/>
    <property type="match status" value="1"/>
</dbReference>
<protein>
    <recommendedName>
        <fullName evidence="4">Thioredoxin-like fold domain-containing protein</fullName>
    </recommendedName>
</protein>
<name>A0A1D8ISM6_9GAMM</name>
<sequence>MGSRARFWSLAAGLLAFLSAGVYAGGQLPEARDLAAVAADAGTRPILIEVAQRDCPYCAVVREDFLEPMILSGDYRDRVVMLQLHRDSGQSLKGFDGAQIEPEDFAARYHITVTPTVLLLGPDGRLLTPPLVGLSTPDFYGAFLDEAIDQAGAALKDAARTPAPRRHADG</sequence>